<dbReference type="KEGG" id="hch:HCH_03064"/>
<evidence type="ECO:0000313" key="1">
    <source>
        <dbReference type="EMBL" id="ABC29830.1"/>
    </source>
</evidence>
<sequence>MDKTACLKYHSLKMLMTLDLNKALELLATEYGDSFSLDIVLMTDAERERCMDVSEDVVIIKERFWMFEKEDGGGLIRREDLEKRIINEGCK</sequence>
<gene>
    <name evidence="1" type="ordered locus">HCH_03064</name>
</gene>
<protein>
    <submittedName>
        <fullName evidence="1">Uncharacterized protein</fullName>
    </submittedName>
</protein>
<keyword evidence="2" id="KW-1185">Reference proteome</keyword>
<dbReference type="STRING" id="349521.HCH_03064"/>
<dbReference type="OrthoDB" id="9908474at2"/>
<name>Q2SHP4_HAHCH</name>
<dbReference type="AlphaFoldDB" id="Q2SHP4"/>
<reference evidence="1 2" key="1">
    <citation type="journal article" date="2005" name="Nucleic Acids Res.">
        <title>Genomic blueprint of Hahella chejuensis, a marine microbe producing an algicidal agent.</title>
        <authorList>
            <person name="Jeong H."/>
            <person name="Yim J.H."/>
            <person name="Lee C."/>
            <person name="Choi S.-H."/>
            <person name="Park Y.K."/>
            <person name="Yoon S.H."/>
            <person name="Hur C.-G."/>
            <person name="Kang H.-Y."/>
            <person name="Kim D."/>
            <person name="Lee H.H."/>
            <person name="Park K.H."/>
            <person name="Park S.-H."/>
            <person name="Park H.-S."/>
            <person name="Lee H.K."/>
            <person name="Oh T.K."/>
            <person name="Kim J.F."/>
        </authorList>
    </citation>
    <scope>NUCLEOTIDE SEQUENCE [LARGE SCALE GENOMIC DNA]</scope>
    <source>
        <strain evidence="1 2">KCTC 2396</strain>
    </source>
</reference>
<proteinExistence type="predicted"/>
<evidence type="ECO:0000313" key="2">
    <source>
        <dbReference type="Proteomes" id="UP000000238"/>
    </source>
</evidence>
<dbReference type="HOGENOM" id="CLU_2422846_0_0_6"/>
<dbReference type="RefSeq" id="WP_011396899.1">
    <property type="nucleotide sequence ID" value="NC_007645.1"/>
</dbReference>
<dbReference type="Proteomes" id="UP000000238">
    <property type="component" value="Chromosome"/>
</dbReference>
<organism evidence="1 2">
    <name type="scientific">Hahella chejuensis (strain KCTC 2396)</name>
    <dbReference type="NCBI Taxonomy" id="349521"/>
    <lineage>
        <taxon>Bacteria</taxon>
        <taxon>Pseudomonadati</taxon>
        <taxon>Pseudomonadota</taxon>
        <taxon>Gammaproteobacteria</taxon>
        <taxon>Oceanospirillales</taxon>
        <taxon>Hahellaceae</taxon>
        <taxon>Hahella</taxon>
    </lineage>
</organism>
<accession>Q2SHP4</accession>
<dbReference type="EMBL" id="CP000155">
    <property type="protein sequence ID" value="ABC29830.1"/>
    <property type="molecule type" value="Genomic_DNA"/>
</dbReference>